<dbReference type="AlphaFoldDB" id="A0A834QG84"/>
<evidence type="ECO:0000313" key="1">
    <source>
        <dbReference type="EMBL" id="KAF7477439.1"/>
    </source>
</evidence>
<sequence length="106" mass="11302">MPTTSHLLATPTTSHLLATPTTSYLLATPTTSHLLATPTTFKRGWTEGVAALTIITINHSTPHIPAPTGALGDTSHPSQDTWRFFVQQWPSIPAGLHLWAAPSGLL</sequence>
<accession>A0A834QG84</accession>
<dbReference type="EMBL" id="WJEC01001930">
    <property type="protein sequence ID" value="KAF7477439.1"/>
    <property type="molecule type" value="Genomic_DNA"/>
</dbReference>
<evidence type="ECO:0000313" key="2">
    <source>
        <dbReference type="Proteomes" id="UP000662637"/>
    </source>
</evidence>
<dbReference type="Proteomes" id="UP000662637">
    <property type="component" value="Unassembled WGS sequence"/>
</dbReference>
<reference evidence="1" key="1">
    <citation type="submission" date="2020-08" db="EMBL/GenBank/DDBJ databases">
        <authorList>
            <person name="Shumante A."/>
            <person name="Zimin A.V."/>
            <person name="Puiu D."/>
            <person name="Salzberg S.L."/>
        </authorList>
    </citation>
    <scope>NUCLEOTIDE SEQUENCE</scope>
    <source>
        <strain evidence="1">WC2-LM</strain>
        <tissue evidence="1">Liver</tissue>
    </source>
</reference>
<name>A0A834QG84_MARMO</name>
<protein>
    <submittedName>
        <fullName evidence="1">Uncharacterized protein</fullName>
    </submittedName>
</protein>
<comment type="caution">
    <text evidence="1">The sequence shown here is derived from an EMBL/GenBank/DDBJ whole genome shotgun (WGS) entry which is preliminary data.</text>
</comment>
<proteinExistence type="predicted"/>
<organism evidence="1 2">
    <name type="scientific">Marmota monax</name>
    <name type="common">Woodchuck</name>
    <dbReference type="NCBI Taxonomy" id="9995"/>
    <lineage>
        <taxon>Eukaryota</taxon>
        <taxon>Metazoa</taxon>
        <taxon>Chordata</taxon>
        <taxon>Craniata</taxon>
        <taxon>Vertebrata</taxon>
        <taxon>Euteleostomi</taxon>
        <taxon>Mammalia</taxon>
        <taxon>Eutheria</taxon>
        <taxon>Euarchontoglires</taxon>
        <taxon>Glires</taxon>
        <taxon>Rodentia</taxon>
        <taxon>Sciuromorpha</taxon>
        <taxon>Sciuridae</taxon>
        <taxon>Xerinae</taxon>
        <taxon>Marmotini</taxon>
        <taxon>Marmota</taxon>
    </lineage>
</organism>
<gene>
    <name evidence="1" type="ORF">GHT09_011498</name>
</gene>